<evidence type="ECO:0000256" key="2">
    <source>
        <dbReference type="PROSITE-ProRule" id="PRU00047"/>
    </source>
</evidence>
<dbReference type="GO" id="GO:0004190">
    <property type="term" value="F:aspartic-type endopeptidase activity"/>
    <property type="evidence" value="ECO:0007669"/>
    <property type="project" value="UniProtKB-KW"/>
</dbReference>
<feature type="compositionally biased region" description="Low complexity" evidence="3">
    <location>
        <begin position="1692"/>
        <end position="1706"/>
    </location>
</feature>
<dbReference type="SUPFAM" id="SSF53098">
    <property type="entry name" value="Ribonuclease H-like"/>
    <property type="match status" value="2"/>
</dbReference>
<evidence type="ECO:0000259" key="4">
    <source>
        <dbReference type="PROSITE" id="PS50158"/>
    </source>
</evidence>
<dbReference type="SUPFAM" id="SSF56672">
    <property type="entry name" value="DNA/RNA polymerases"/>
    <property type="match status" value="2"/>
</dbReference>
<keyword evidence="7" id="KW-1185">Reference proteome</keyword>
<feature type="domain" description="CCHC-type" evidence="4">
    <location>
        <begin position="1407"/>
        <end position="1422"/>
    </location>
</feature>
<feature type="region of interest" description="Disordered" evidence="3">
    <location>
        <begin position="1363"/>
        <end position="1397"/>
    </location>
</feature>
<dbReference type="PANTHER" id="PTHR11439:SF450">
    <property type="entry name" value="REVERSE TRANSCRIPTASE TY1_COPIA-TYPE DOMAIN-CONTAINING PROTEIN"/>
    <property type="match status" value="1"/>
</dbReference>
<feature type="region of interest" description="Disordered" evidence="3">
    <location>
        <begin position="542"/>
        <end position="645"/>
    </location>
</feature>
<dbReference type="GO" id="GO:0015074">
    <property type="term" value="P:DNA integration"/>
    <property type="evidence" value="ECO:0007669"/>
    <property type="project" value="InterPro"/>
</dbReference>
<protein>
    <recommendedName>
        <fullName evidence="8">Polyprotein</fullName>
    </recommendedName>
</protein>
<accession>A0AA38W2Z6</accession>
<dbReference type="SMART" id="SM00343">
    <property type="entry name" value="ZnF_C2HC"/>
    <property type="match status" value="1"/>
</dbReference>
<evidence type="ECO:0008006" key="8">
    <source>
        <dbReference type="Google" id="ProtNLM"/>
    </source>
</evidence>
<dbReference type="Pfam" id="PF22936">
    <property type="entry name" value="Pol_BBD"/>
    <property type="match status" value="1"/>
</dbReference>
<dbReference type="PROSITE" id="PS50994">
    <property type="entry name" value="INTEGRASE"/>
    <property type="match status" value="1"/>
</dbReference>
<dbReference type="InterPro" id="IPR043502">
    <property type="entry name" value="DNA/RNA_pol_sf"/>
</dbReference>
<dbReference type="InterPro" id="IPR001584">
    <property type="entry name" value="Integrase_cat-core"/>
</dbReference>
<dbReference type="PANTHER" id="PTHR11439">
    <property type="entry name" value="GAG-POL-RELATED RETROTRANSPOSON"/>
    <property type="match status" value="1"/>
</dbReference>
<dbReference type="EMBL" id="JARYMX010000006">
    <property type="protein sequence ID" value="KAJ9544577.1"/>
    <property type="molecule type" value="Genomic_DNA"/>
</dbReference>
<dbReference type="Gene3D" id="3.30.420.10">
    <property type="entry name" value="Ribonuclease H-like superfamily/Ribonuclease H"/>
    <property type="match status" value="2"/>
</dbReference>
<dbReference type="CDD" id="cd09272">
    <property type="entry name" value="RNase_HI_RT_Ty1"/>
    <property type="match status" value="2"/>
</dbReference>
<keyword evidence="1" id="KW-0064">Aspartyl protease</keyword>
<feature type="compositionally biased region" description="Low complexity" evidence="3">
    <location>
        <begin position="622"/>
        <end position="639"/>
    </location>
</feature>
<keyword evidence="2" id="KW-0863">Zinc-finger</keyword>
<dbReference type="InterPro" id="IPR012337">
    <property type="entry name" value="RNaseH-like_sf"/>
</dbReference>
<feature type="compositionally biased region" description="Low complexity" evidence="3">
    <location>
        <begin position="563"/>
        <end position="577"/>
    </location>
</feature>
<dbReference type="InterPro" id="IPR001878">
    <property type="entry name" value="Znf_CCHC"/>
</dbReference>
<feature type="domain" description="Integrase catalytic" evidence="5">
    <location>
        <begin position="1513"/>
        <end position="1605"/>
    </location>
</feature>
<reference evidence="6" key="1">
    <citation type="submission" date="2023-03" db="EMBL/GenBank/DDBJ databases">
        <title>Chromosome-scale reference genome and RAD-based genetic map of yellow starthistle (Centaurea solstitialis) reveal putative structural variation and QTLs associated with invader traits.</title>
        <authorList>
            <person name="Reatini B."/>
            <person name="Cang F.A."/>
            <person name="Jiang Q."/>
            <person name="Mckibben M.T.W."/>
            <person name="Barker M.S."/>
            <person name="Rieseberg L.H."/>
            <person name="Dlugosch K.M."/>
        </authorList>
    </citation>
    <scope>NUCLEOTIDE SEQUENCE</scope>
    <source>
        <strain evidence="6">CAN-66</strain>
        <tissue evidence="6">Leaf</tissue>
    </source>
</reference>
<feature type="region of interest" description="Disordered" evidence="3">
    <location>
        <begin position="1688"/>
        <end position="1713"/>
    </location>
</feature>
<evidence type="ECO:0000259" key="5">
    <source>
        <dbReference type="PROSITE" id="PS50994"/>
    </source>
</evidence>
<keyword evidence="2" id="KW-0862">Zinc</keyword>
<comment type="caution">
    <text evidence="6">The sequence shown here is derived from an EMBL/GenBank/DDBJ whole genome shotgun (WGS) entry which is preliminary data.</text>
</comment>
<evidence type="ECO:0000256" key="3">
    <source>
        <dbReference type="SAM" id="MobiDB-lite"/>
    </source>
</evidence>
<evidence type="ECO:0000256" key="1">
    <source>
        <dbReference type="ARBA" id="ARBA00022750"/>
    </source>
</evidence>
<keyword evidence="1" id="KW-0378">Hydrolase</keyword>
<gene>
    <name evidence="6" type="ORF">OSB04_024284</name>
</gene>
<dbReference type="GO" id="GO:0003676">
    <property type="term" value="F:nucleic acid binding"/>
    <property type="evidence" value="ECO:0007669"/>
    <property type="project" value="InterPro"/>
</dbReference>
<dbReference type="InterPro" id="IPR036397">
    <property type="entry name" value="RNaseH_sf"/>
</dbReference>
<feature type="compositionally biased region" description="Polar residues" evidence="3">
    <location>
        <begin position="224"/>
        <end position="248"/>
    </location>
</feature>
<feature type="region of interest" description="Disordered" evidence="3">
    <location>
        <begin position="224"/>
        <end position="250"/>
    </location>
</feature>
<dbReference type="GO" id="GO:0008270">
    <property type="term" value="F:zinc ion binding"/>
    <property type="evidence" value="ECO:0007669"/>
    <property type="project" value="UniProtKB-KW"/>
</dbReference>
<name>A0AA38W2Z6_9ASTR</name>
<feature type="compositionally biased region" description="Polar residues" evidence="3">
    <location>
        <begin position="542"/>
        <end position="554"/>
    </location>
</feature>
<keyword evidence="1" id="KW-0645">Protease</keyword>
<keyword evidence="2" id="KW-0479">Metal-binding</keyword>
<dbReference type="Pfam" id="PF07727">
    <property type="entry name" value="RVT_2"/>
    <property type="match status" value="2"/>
</dbReference>
<dbReference type="PROSITE" id="PS50158">
    <property type="entry name" value="ZF_CCHC"/>
    <property type="match status" value="1"/>
</dbReference>
<dbReference type="Proteomes" id="UP001172457">
    <property type="component" value="Chromosome 6"/>
</dbReference>
<dbReference type="InterPro" id="IPR036875">
    <property type="entry name" value="Znf_CCHC_sf"/>
</dbReference>
<evidence type="ECO:0000313" key="7">
    <source>
        <dbReference type="Proteomes" id="UP001172457"/>
    </source>
</evidence>
<sequence>MTIIDINTHTHFPIKLTANNFPVWRKQVVATLTGLGVDGYVTGSIEAPSEFLSTDPTKSNPAYRPWFRQDQIILGALLGSCSDTIQPVVSSADTSMQAFKRLTESYASVSRSRIISLKSRLANNPKGTRSITEFLHDMKNIADDLALAQSPVDEEDLVVHILGQLGEEYSHISSALKIRDTPITFPDLLDKLLDHERTLKETQSASVIATVNNTQKYTNRYSQKSNYDNRNSQRVNHNNSSGTRSVRPSGQKLARFLKENNISISMPTSANPMVNTTSAGPISSNPPWMFDIGASHHVASTPSSLHTLSEYGGPDEIALGNGTNLPISHTGHSSLPTTSRPLNLHNILFVPQLRNNLISVAKLCKSNQVFVEFFPYFFLVKDLRTGTILMRGVNINDIYYAAICSLRQLPRINFTTTSQQFISSWHHKLGHPSLKVFKFLLGRLGLSCNKLSTVSFHCTSCSINKSHKLPFGPNSFTASRPLQLVYSDVWGPLQLSNDNYAYYFRTLAEKYYNTPLVSLFTDNGGEFIKLASYLNQHGISHFTTPPHTPEQNADSLCHVLPNTDTTSSTSSSIDYSIPTRTHLLSAEAPQPNPPVTTPVTSPQPSGVLHNHSPQPSSPPSPNHSSQPSSPSVEPTSSYPHRNRKRNPKYFNAHFINNTTLHPIPATLEPTTHIQALKDLKWRSAMDSEFNALLQNQTPVTKPVTIRTILSIALSNNWPLRQLDVNNAFLHGTLSEEVYMTQPPGYAHPQYPNHICKLKKSIYGLKQAPGAWYTELSSFLLQFGFKKSLADASLFIYKNQNVISYFMVYVDDIVLTGNNLQFLDHFIRALGTKFSIKDLGMLHHFLGVEVIPTPTGLFLSQHCHIQDVLTQFGMEGAKDVTTPLSTTEPLSITNQSPTVDATPYRKLVGTLQYLSFTRLDISFAINKLSQFMHNPRQTHCQALKRVLRYLKGTIHHGLVLNRNSSLTLSVFSDSDWEGVHSAGRSTTAYLLYLGTNIVSWKSTRQKSVSRSSMEAEYKALANASAELLWLKNLLHELGVSSPTTPTLFCDNAGATYLCANPIYHSRMKHVALDYHFVREQITSGQLKVLHVNSQDQLADMLTKTLTRAPFLRNRSKIGVSDGSSILRGRIKDIQSNSNQQQSNGASPVNAFRVNLPYEMNMTRTRILPVVNANNVSAQLAGIPTLNGTNYAMWKESVEIVLGCMDLDHALRMERPNSTTENPNTDKIEKWDRSNRMCLMIMKRSIPSTFRGSITEGTNAKNFLMEIEQFFAKNAKMEASNTLMKLVTMRYKEKGNIREYIMEMSNLNGKLKELKLELSDDLLVHLILISLPTQFGQFVVSYNTQKDKWTLNELMSHLVQEEERLKRDKTESAHLASTSQDKKKKRAKGTTESVPKQKKHKKQDKEFTCFFCKKAGHIKKECPKYAAWREKHGKYLTFVCTEVNLAYVSEDTWWVDSGATAHINNEVLHSVAKGNKQKLNEDSAILWHKRLGHISKQRIQRLLDLIVVVNTTVDMTDQGKKRPGPFALFLKEGGIVPQYTMPGSSRMNGVAERRNRTLKDMVRSMISHTSLPEPLWGEALKTAVYILNRVPSKAVAKTPYELWTERSRGFKFYNPTTKSFFEAGNARFLEDVEFGGEDKIRNVVFEEEEDQVHSSSIPTSAIDNDQVLIPIIIQDATPVQNTNEGVPLIQDNNEVPPTVEQTQQTQEVPLRRSTRERRSAISDDYIVFLQEHETQIGIREDDPNNLKEALSSSNSQKWIDAMADEMKSMKDNDVWDLVELPKDAKPISCKWIFKTKKDSNGNIERYKARLVTKGFTQKEGIDYKETFSPVSSKDSFRTIMALVAHYDLELHQMDVKTAFLNGNIDETIYMTQPENFALGDSKSMVCRLKKSIYGLKQASRQWYLKFHQVITSFGYEVNLVEDCVYHKFSGSSVIFLILYVDDILIATNDLALLHDTKKFLAKNFEMKDLGDASFVLGIQILRDRSRGILRLSQRSYIDKVLDRFGMLDSKSGDTPIAKGDKFSLKQCPKNELEIKEMKKIPYASTVGSLMYAQVCTRPDIAFIVGVLGRYLSNPGMDHWRAAKRVMRYLKKTRDYMLTYRKSDSLEIVGYSDSDFGGCQDTGRSTSGYVYILAGGAISWKSVKQTLVASSTMAAEFVACYEASNHGIWLQNFVMGLRIVKGVERPLKLFCDNNLAVLYSNNNRRTIKSKHIDIKFLVVKERVQNGQIVIETHRDKLNACGSANQIPGA</sequence>
<proteinExistence type="predicted"/>
<dbReference type="Pfam" id="PF14223">
    <property type="entry name" value="Retrotran_gag_2"/>
    <property type="match status" value="2"/>
</dbReference>
<organism evidence="6 7">
    <name type="scientific">Centaurea solstitialis</name>
    <name type="common">yellow star-thistle</name>
    <dbReference type="NCBI Taxonomy" id="347529"/>
    <lineage>
        <taxon>Eukaryota</taxon>
        <taxon>Viridiplantae</taxon>
        <taxon>Streptophyta</taxon>
        <taxon>Embryophyta</taxon>
        <taxon>Tracheophyta</taxon>
        <taxon>Spermatophyta</taxon>
        <taxon>Magnoliopsida</taxon>
        <taxon>eudicotyledons</taxon>
        <taxon>Gunneridae</taxon>
        <taxon>Pentapetalae</taxon>
        <taxon>asterids</taxon>
        <taxon>campanulids</taxon>
        <taxon>Asterales</taxon>
        <taxon>Asteraceae</taxon>
        <taxon>Carduoideae</taxon>
        <taxon>Cardueae</taxon>
        <taxon>Centaureinae</taxon>
        <taxon>Centaurea</taxon>
    </lineage>
</organism>
<dbReference type="InterPro" id="IPR054722">
    <property type="entry name" value="PolX-like_BBD"/>
</dbReference>
<dbReference type="SUPFAM" id="SSF57756">
    <property type="entry name" value="Retrovirus zinc finger-like domains"/>
    <property type="match status" value="1"/>
</dbReference>
<dbReference type="InterPro" id="IPR013103">
    <property type="entry name" value="RVT_2"/>
</dbReference>
<evidence type="ECO:0000313" key="6">
    <source>
        <dbReference type="EMBL" id="KAJ9544577.1"/>
    </source>
</evidence>